<gene>
    <name evidence="6" type="ORF">NSK_001858</name>
</gene>
<dbReference type="GO" id="GO:0004674">
    <property type="term" value="F:protein serine/threonine kinase activity"/>
    <property type="evidence" value="ECO:0007669"/>
    <property type="project" value="TreeGrafter"/>
</dbReference>
<evidence type="ECO:0000313" key="6">
    <source>
        <dbReference type="EMBL" id="TFJ86770.1"/>
    </source>
</evidence>
<feature type="compositionally biased region" description="Gly residues" evidence="4">
    <location>
        <begin position="782"/>
        <end position="792"/>
    </location>
</feature>
<organism evidence="6 7">
    <name type="scientific">Nannochloropsis salina CCMP1776</name>
    <dbReference type="NCBI Taxonomy" id="1027361"/>
    <lineage>
        <taxon>Eukaryota</taxon>
        <taxon>Sar</taxon>
        <taxon>Stramenopiles</taxon>
        <taxon>Ochrophyta</taxon>
        <taxon>Eustigmatophyceae</taxon>
        <taxon>Eustigmatales</taxon>
        <taxon>Monodopsidaceae</taxon>
        <taxon>Microchloropsis</taxon>
        <taxon>Microchloropsis salina</taxon>
    </lineage>
</organism>
<dbReference type="GO" id="GO:0005737">
    <property type="term" value="C:cytoplasm"/>
    <property type="evidence" value="ECO:0007669"/>
    <property type="project" value="TreeGrafter"/>
</dbReference>
<evidence type="ECO:0000256" key="4">
    <source>
        <dbReference type="SAM" id="MobiDB-lite"/>
    </source>
</evidence>
<feature type="compositionally biased region" description="Low complexity" evidence="4">
    <location>
        <begin position="152"/>
        <end position="161"/>
    </location>
</feature>
<feature type="binding site" evidence="3">
    <location>
        <position position="383"/>
    </location>
    <ligand>
        <name>ATP</name>
        <dbReference type="ChEBI" id="CHEBI:30616"/>
    </ligand>
</feature>
<feature type="region of interest" description="Disordered" evidence="4">
    <location>
        <begin position="761"/>
        <end position="815"/>
    </location>
</feature>
<dbReference type="SUPFAM" id="SSF56112">
    <property type="entry name" value="Protein kinase-like (PK-like)"/>
    <property type="match status" value="1"/>
</dbReference>
<feature type="region of interest" description="Disordered" evidence="4">
    <location>
        <begin position="60"/>
        <end position="85"/>
    </location>
</feature>
<dbReference type="PANTHER" id="PTHR24346:SF30">
    <property type="entry name" value="MATERNAL EMBRYONIC LEUCINE ZIPPER KINASE"/>
    <property type="match status" value="1"/>
</dbReference>
<dbReference type="Proteomes" id="UP000355283">
    <property type="component" value="Unassembled WGS sequence"/>
</dbReference>
<dbReference type="InterPro" id="IPR008271">
    <property type="entry name" value="Ser/Thr_kinase_AS"/>
</dbReference>
<dbReference type="InterPro" id="IPR011009">
    <property type="entry name" value="Kinase-like_dom_sf"/>
</dbReference>
<feature type="compositionally biased region" description="Low complexity" evidence="4">
    <location>
        <begin position="129"/>
        <end position="138"/>
    </location>
</feature>
<feature type="region of interest" description="Disordered" evidence="4">
    <location>
        <begin position="488"/>
        <end position="556"/>
    </location>
</feature>
<dbReference type="PROSITE" id="PS50011">
    <property type="entry name" value="PROTEIN_KINASE_DOM"/>
    <property type="match status" value="1"/>
</dbReference>
<dbReference type="GO" id="GO:0005524">
    <property type="term" value="F:ATP binding"/>
    <property type="evidence" value="ECO:0007669"/>
    <property type="project" value="UniProtKB-UniRule"/>
</dbReference>
<feature type="compositionally biased region" description="Basic and acidic residues" evidence="4">
    <location>
        <begin position="954"/>
        <end position="967"/>
    </location>
</feature>
<dbReference type="AlphaFoldDB" id="A0A4D9D5N6"/>
<feature type="region of interest" description="Disordered" evidence="4">
    <location>
        <begin position="123"/>
        <end position="216"/>
    </location>
</feature>
<evidence type="ECO:0000256" key="2">
    <source>
        <dbReference type="ARBA" id="ARBA00022840"/>
    </source>
</evidence>
<dbReference type="PROSITE" id="PS00107">
    <property type="entry name" value="PROTEIN_KINASE_ATP"/>
    <property type="match status" value="1"/>
</dbReference>
<feature type="compositionally biased region" description="Basic and acidic residues" evidence="4">
    <location>
        <begin position="488"/>
        <end position="503"/>
    </location>
</feature>
<accession>A0A4D9D5N6</accession>
<evidence type="ECO:0000256" key="1">
    <source>
        <dbReference type="ARBA" id="ARBA00022741"/>
    </source>
</evidence>
<feature type="compositionally biased region" description="Low complexity" evidence="4">
    <location>
        <begin position="943"/>
        <end position="953"/>
    </location>
</feature>
<reference evidence="6 7" key="1">
    <citation type="submission" date="2019-01" db="EMBL/GenBank/DDBJ databases">
        <title>Nuclear Genome Assembly of the Microalgal Biofuel strain Nannochloropsis salina CCMP1776.</title>
        <authorList>
            <person name="Hovde B."/>
        </authorList>
    </citation>
    <scope>NUCLEOTIDE SEQUENCE [LARGE SCALE GENOMIC DNA]</scope>
    <source>
        <strain evidence="6 7">CCMP1776</strain>
    </source>
</reference>
<protein>
    <recommendedName>
        <fullName evidence="5">Protein kinase domain-containing protein</fullName>
    </recommendedName>
</protein>
<name>A0A4D9D5N6_9STRA</name>
<feature type="region of interest" description="Disordered" evidence="4">
    <location>
        <begin position="890"/>
        <end position="1025"/>
    </location>
</feature>
<dbReference type="SMART" id="SM00220">
    <property type="entry name" value="S_TKc"/>
    <property type="match status" value="1"/>
</dbReference>
<evidence type="ECO:0000313" key="7">
    <source>
        <dbReference type="Proteomes" id="UP000355283"/>
    </source>
</evidence>
<comment type="caution">
    <text evidence="6">The sequence shown here is derived from an EMBL/GenBank/DDBJ whole genome shotgun (WGS) entry which is preliminary data.</text>
</comment>
<feature type="compositionally biased region" description="Basic and acidic residues" evidence="4">
    <location>
        <begin position="801"/>
        <end position="815"/>
    </location>
</feature>
<keyword evidence="7" id="KW-1185">Reference proteome</keyword>
<keyword evidence="1 3" id="KW-0547">Nucleotide-binding</keyword>
<dbReference type="Pfam" id="PF00069">
    <property type="entry name" value="Pkinase"/>
    <property type="match status" value="2"/>
</dbReference>
<dbReference type="Gene3D" id="3.30.200.20">
    <property type="entry name" value="Phosphorylase Kinase, domain 1"/>
    <property type="match status" value="1"/>
</dbReference>
<sequence>MNHGKQLGTETTNISARITHKGVAFKEDRQDSLALASIASPATTEASFCTTASSLTSPLLKNEEENLVEGRQGSQEEDEDDLDLPLHASRRVRSASSNARRWFLRCRLIDDTLSSLDANLADARRRSSSGRGNVVVAGQDQSSSWGPAPLHSSSLSSSWSSPFHTTREGAPTWRRVSSGAEKVSQADELDSDGACGQEKEDRKAAPWRELDKDEEHKKEEKAQAMMLATLNEENAMLRYRLAEVEGKLKGSSDNVKCLQKCQKQLYNDFVLLREKYDEAKANIAEVLWGFLPSTTSSFPSIPPMHVSPEEHQQYLGYEEHRQHRQPSHPTPARLVETEAQVGPYRVGRLLGEGQFAKVFACTRGGKEGKQGGAEGRRKEYALKVINKEKISSLTALRRVDSEISAQRTLKHRGILQVLDVINGRFGLYVVMEKGGKDLFDYIDERGDARLPVPDCQTLARAVLNAIHYCHARGVCHRDLKPENILLKTAHDESEGRGEMKEQGGRTGSGLAQSPSGGEERSRQEQSPSGGEERSRQEQEQGQASSQGTQKAPSQDGHARHSLFDVKLCDFGLCSSFVRGQFLKDFCGSPGFFAPEMITQSMGYDGPKADLWSVGCILLELSVGHDIFCEEWMAAYDYELLHDPPAFEAKMRESLQGIERTMRERLDLDPIMIDFVLGLLVLDPAGRRGMKEIVTHPWVRLPGGEGFLTEGLEGSEAPFGSVTMSTHGTQMSGSARSLRVAGSSPLPEVLKKKAKPRGLASIRAEEAGREGATCQGEEEENGAGVGVGEGVQGDGVQSFRPIDSDNHGTESDDHVVADNFLPLPPLPALFAIQEQRSGTTPSPPPPSLRSSLSHKVRQKMLEHKRTVHLPPLEPKTPALTTASRRLWECGAGSLGGDEDRIEGADGMGEGEDRASPAYPASATVGARPVLSQLPPLSPGVCGPRSSSGSSLSSSRSRDNSRHSSRSGDDFFEISHLPTLPTTELLQKKGQRTNAVEPLRETEDAKQPTALPPSPVSAKQSARVLPW</sequence>
<evidence type="ECO:0000259" key="5">
    <source>
        <dbReference type="PROSITE" id="PS50011"/>
    </source>
</evidence>
<dbReference type="PANTHER" id="PTHR24346">
    <property type="entry name" value="MAP/MICROTUBULE AFFINITY-REGULATING KINASE"/>
    <property type="match status" value="1"/>
</dbReference>
<dbReference type="PROSITE" id="PS00108">
    <property type="entry name" value="PROTEIN_KINASE_ST"/>
    <property type="match status" value="1"/>
</dbReference>
<feature type="compositionally biased region" description="Basic and acidic residues" evidence="4">
    <location>
        <begin position="197"/>
        <end position="216"/>
    </location>
</feature>
<dbReference type="OrthoDB" id="190564at2759"/>
<proteinExistence type="predicted"/>
<dbReference type="InterPro" id="IPR017441">
    <property type="entry name" value="Protein_kinase_ATP_BS"/>
</dbReference>
<dbReference type="GO" id="GO:0035556">
    <property type="term" value="P:intracellular signal transduction"/>
    <property type="evidence" value="ECO:0007669"/>
    <property type="project" value="TreeGrafter"/>
</dbReference>
<feature type="domain" description="Protein kinase" evidence="5">
    <location>
        <begin position="344"/>
        <end position="698"/>
    </location>
</feature>
<dbReference type="Gene3D" id="1.10.510.10">
    <property type="entry name" value="Transferase(Phosphotransferase) domain 1"/>
    <property type="match status" value="1"/>
</dbReference>
<keyword evidence="2 3" id="KW-0067">ATP-binding</keyword>
<evidence type="ECO:0000256" key="3">
    <source>
        <dbReference type="PROSITE-ProRule" id="PRU10141"/>
    </source>
</evidence>
<dbReference type="InterPro" id="IPR000719">
    <property type="entry name" value="Prot_kinase_dom"/>
</dbReference>
<dbReference type="EMBL" id="SDOX01000007">
    <property type="protein sequence ID" value="TFJ86770.1"/>
    <property type="molecule type" value="Genomic_DNA"/>
</dbReference>